<dbReference type="GO" id="GO:0016787">
    <property type="term" value="F:hydrolase activity"/>
    <property type="evidence" value="ECO:0007669"/>
    <property type="project" value="UniProtKB-KW"/>
</dbReference>
<proteinExistence type="predicted"/>
<sequence>MTNIECIIFDLDDTLIESEPIWAVAYAKLYKVLGQDFYRKDLLKYLGMTILDVSRDAHSLLGVTQFTVEECAAMLRKFLLEGYDGNIKTMPGVTKFLQKVNGRYKMSIASGSPREAIVTTIKAKGWEKIFTQYVSSEEVENGKPEPDVFLEAARRLGCKPEHTLVIEDGVKGIIAAKKAGMVAFYVKNPPDPEAVSRADRYFLSMKEIQFSDLQIVENNYK</sequence>
<dbReference type="Proteomes" id="UP000594463">
    <property type="component" value="Chromosome"/>
</dbReference>
<dbReference type="NCBIfam" id="TIGR01549">
    <property type="entry name" value="HAD-SF-IA-v1"/>
    <property type="match status" value="1"/>
</dbReference>
<name>A0A7T1F2N4_ATRLM</name>
<dbReference type="CDD" id="cd07505">
    <property type="entry name" value="HAD_BPGM-like"/>
    <property type="match status" value="1"/>
</dbReference>
<keyword evidence="2" id="KW-1185">Reference proteome</keyword>
<organism evidence="1 2">
    <name type="scientific">Atribacter laminatus</name>
    <dbReference type="NCBI Taxonomy" id="2847778"/>
    <lineage>
        <taxon>Bacteria</taxon>
        <taxon>Pseudomonadati</taxon>
        <taxon>Atribacterota</taxon>
        <taxon>Atribacteria</taxon>
        <taxon>Atribacterales</taxon>
        <taxon>Atribacteraceae</taxon>
        <taxon>Atribacter</taxon>
    </lineage>
</organism>
<dbReference type="Gene3D" id="3.40.50.1000">
    <property type="entry name" value="HAD superfamily/HAD-like"/>
    <property type="match status" value="1"/>
</dbReference>
<evidence type="ECO:0000313" key="1">
    <source>
        <dbReference type="EMBL" id="QPM67952.1"/>
    </source>
</evidence>
<dbReference type="SFLD" id="SFLDG01129">
    <property type="entry name" value="C1.5:_HAD__Beta-PGM__Phosphata"/>
    <property type="match status" value="1"/>
</dbReference>
<accession>A0A7T1F2N4</accession>
<dbReference type="NCBIfam" id="TIGR01509">
    <property type="entry name" value="HAD-SF-IA-v3"/>
    <property type="match status" value="1"/>
</dbReference>
<dbReference type="InterPro" id="IPR023214">
    <property type="entry name" value="HAD_sf"/>
</dbReference>
<protein>
    <submittedName>
        <fullName evidence="1">Phosphorylated carbohydrates phosphatase</fullName>
        <ecNumber evidence="1">3.1.3.-</ecNumber>
    </submittedName>
</protein>
<dbReference type="PRINTS" id="PR00413">
    <property type="entry name" value="HADHALOGNASE"/>
</dbReference>
<dbReference type="InterPro" id="IPR023198">
    <property type="entry name" value="PGP-like_dom2"/>
</dbReference>
<dbReference type="InterPro" id="IPR041492">
    <property type="entry name" value="HAD_2"/>
</dbReference>
<dbReference type="Pfam" id="PF13419">
    <property type="entry name" value="HAD_2"/>
    <property type="match status" value="1"/>
</dbReference>
<dbReference type="Gene3D" id="1.10.150.240">
    <property type="entry name" value="Putative phosphatase, domain 2"/>
    <property type="match status" value="1"/>
</dbReference>
<dbReference type="AlphaFoldDB" id="A0A7T1F2N4"/>
<reference evidence="1 2" key="1">
    <citation type="journal article" date="2021" name="Nat. Commun.">
        <title>Isolation of a member of the candidate phylum Atribacteria reveals a unique cell membrane structure.</title>
        <authorList>
            <person name="Taiki K."/>
            <person name="Nobu M.K."/>
            <person name="Kusada H."/>
            <person name="Meng X.-Y."/>
            <person name="Hosoki N."/>
            <person name="Uematsu K."/>
            <person name="Yoshioka H."/>
            <person name="Kamagata Y."/>
            <person name="Tamaki H."/>
        </authorList>
    </citation>
    <scope>NUCLEOTIDE SEQUENCE [LARGE SCALE GENOMIC DNA]</scope>
    <source>
        <strain evidence="1 2">RT761</strain>
    </source>
</reference>
<keyword evidence="1" id="KW-0378">Hydrolase</keyword>
<evidence type="ECO:0000313" key="2">
    <source>
        <dbReference type="Proteomes" id="UP000594463"/>
    </source>
</evidence>
<dbReference type="RefSeq" id="WP_218113120.1">
    <property type="nucleotide sequence ID" value="NZ_CP065383.1"/>
</dbReference>
<gene>
    <name evidence="1" type="ORF">RT761_01166</name>
</gene>
<dbReference type="SFLD" id="SFLDS00003">
    <property type="entry name" value="Haloacid_Dehalogenase"/>
    <property type="match status" value="1"/>
</dbReference>
<dbReference type="PANTHER" id="PTHR18901">
    <property type="entry name" value="2-DEOXYGLUCOSE-6-PHOSPHATE PHOSPHATASE 2"/>
    <property type="match status" value="1"/>
</dbReference>
<dbReference type="InterPro" id="IPR036412">
    <property type="entry name" value="HAD-like_sf"/>
</dbReference>
<dbReference type="KEGG" id="alam:RT761_01166"/>
<dbReference type="PANTHER" id="PTHR18901:SF38">
    <property type="entry name" value="PSEUDOURIDINE-5'-PHOSPHATASE"/>
    <property type="match status" value="1"/>
</dbReference>
<dbReference type="SUPFAM" id="SSF56784">
    <property type="entry name" value="HAD-like"/>
    <property type="match status" value="1"/>
</dbReference>
<dbReference type="EC" id="3.1.3.-" evidence="1"/>
<dbReference type="InterPro" id="IPR006439">
    <property type="entry name" value="HAD-SF_hydro_IA"/>
</dbReference>
<dbReference type="EMBL" id="CP065383">
    <property type="protein sequence ID" value="QPM67952.1"/>
    <property type="molecule type" value="Genomic_DNA"/>
</dbReference>